<keyword evidence="2" id="KW-1185">Reference proteome</keyword>
<dbReference type="Gene3D" id="3.90.1300.10">
    <property type="entry name" value="Amidase signature (AS) domain"/>
    <property type="match status" value="1"/>
</dbReference>
<protein>
    <submittedName>
        <fullName evidence="3">Vitamin D3 hydroxylase-associated protein-like</fullName>
    </submittedName>
</protein>
<dbReference type="SUPFAM" id="SSF75304">
    <property type="entry name" value="Amidase signature (AS) enzymes"/>
    <property type="match status" value="1"/>
</dbReference>
<dbReference type="GO" id="GO:0004040">
    <property type="term" value="F:amidase activity"/>
    <property type="evidence" value="ECO:0007669"/>
    <property type="project" value="TreeGrafter"/>
</dbReference>
<dbReference type="GO" id="GO:0009062">
    <property type="term" value="P:fatty acid catabolic process"/>
    <property type="evidence" value="ECO:0007669"/>
    <property type="project" value="TreeGrafter"/>
</dbReference>
<reference evidence="3" key="1">
    <citation type="submission" date="2025-08" db="UniProtKB">
        <authorList>
            <consortium name="RefSeq"/>
        </authorList>
    </citation>
    <scope>IDENTIFICATION</scope>
    <source>
        <tissue evidence="3">Skeletal muscle</tissue>
    </source>
</reference>
<name>A0A6I9YVR8_9SAUR</name>
<dbReference type="PANTHER" id="PTHR45847">
    <property type="entry name" value="FATTY ACID AMIDE HYDROLASE"/>
    <property type="match status" value="1"/>
</dbReference>
<gene>
    <name evidence="3" type="primary">LOC106554262</name>
</gene>
<dbReference type="InterPro" id="IPR052096">
    <property type="entry name" value="Endocannabinoid_amidase"/>
</dbReference>
<accession>A0A6I9YVR8</accession>
<sequence>MNPGIQCEFILSLTLTELAEKLREEKLSSESVLYTYIKRALEVTQEVNCVTDFLHGCEEQLQDLKKQKEKGLLYGIPVSIKDHIGYKVHLPLSFEILAAQKVSEISRRGCCLKYFLIFS</sequence>
<dbReference type="RefSeq" id="XP_013928372.1">
    <property type="nucleotide sequence ID" value="XM_014072897.1"/>
</dbReference>
<dbReference type="PANTHER" id="PTHR45847:SF8">
    <property type="entry name" value="FATTY ACID AMIDE HYDROLASE-RELATED"/>
    <property type="match status" value="1"/>
</dbReference>
<organism evidence="2 3">
    <name type="scientific">Thamnophis sirtalis</name>
    <dbReference type="NCBI Taxonomy" id="35019"/>
    <lineage>
        <taxon>Eukaryota</taxon>
        <taxon>Metazoa</taxon>
        <taxon>Chordata</taxon>
        <taxon>Craniata</taxon>
        <taxon>Vertebrata</taxon>
        <taxon>Euteleostomi</taxon>
        <taxon>Lepidosauria</taxon>
        <taxon>Squamata</taxon>
        <taxon>Bifurcata</taxon>
        <taxon>Unidentata</taxon>
        <taxon>Episquamata</taxon>
        <taxon>Toxicofera</taxon>
        <taxon>Serpentes</taxon>
        <taxon>Colubroidea</taxon>
        <taxon>Colubridae</taxon>
        <taxon>Natricinae</taxon>
        <taxon>Thamnophis</taxon>
    </lineage>
</organism>
<dbReference type="InterPro" id="IPR036928">
    <property type="entry name" value="AS_sf"/>
</dbReference>
<dbReference type="KEGG" id="tsr:106554262"/>
<dbReference type="Pfam" id="PF01425">
    <property type="entry name" value="Amidase"/>
    <property type="match status" value="1"/>
</dbReference>
<dbReference type="GeneID" id="106554262"/>
<dbReference type="OrthoDB" id="6428749at2759"/>
<feature type="domain" description="Amidase" evidence="1">
    <location>
        <begin position="32"/>
        <end position="87"/>
    </location>
</feature>
<evidence type="ECO:0000313" key="3">
    <source>
        <dbReference type="RefSeq" id="XP_013928372.1"/>
    </source>
</evidence>
<evidence type="ECO:0000313" key="2">
    <source>
        <dbReference type="Proteomes" id="UP000504617"/>
    </source>
</evidence>
<dbReference type="GO" id="GO:0017064">
    <property type="term" value="F:fatty acid amide hydrolase activity"/>
    <property type="evidence" value="ECO:0007669"/>
    <property type="project" value="TreeGrafter"/>
</dbReference>
<proteinExistence type="predicted"/>
<dbReference type="InterPro" id="IPR023631">
    <property type="entry name" value="Amidase_dom"/>
</dbReference>
<dbReference type="Proteomes" id="UP000504617">
    <property type="component" value="Unplaced"/>
</dbReference>
<evidence type="ECO:0000259" key="1">
    <source>
        <dbReference type="Pfam" id="PF01425"/>
    </source>
</evidence>
<dbReference type="AlphaFoldDB" id="A0A6I9YVR8"/>